<dbReference type="RefSeq" id="WP_108688341.1">
    <property type="nucleotide sequence ID" value="NZ_QCYK01000003.1"/>
</dbReference>
<dbReference type="Proteomes" id="UP000244450">
    <property type="component" value="Unassembled WGS sequence"/>
</dbReference>
<gene>
    <name evidence="1" type="ORF">DCC81_19355</name>
</gene>
<comment type="caution">
    <text evidence="1">The sequence shown here is derived from an EMBL/GenBank/DDBJ whole genome shotgun (WGS) entry which is preliminary data.</text>
</comment>
<evidence type="ECO:0000313" key="1">
    <source>
        <dbReference type="EMBL" id="PUZ22595.1"/>
    </source>
</evidence>
<dbReference type="PANTHER" id="PTHR34071:SF2">
    <property type="entry name" value="FLAVIN-NUCLEOTIDE-BINDING PROTEIN"/>
    <property type="match status" value="1"/>
</dbReference>
<proteinExistence type="predicted"/>
<dbReference type="AlphaFoldDB" id="A0A2T7BBY9"/>
<keyword evidence="2" id="KW-1185">Reference proteome</keyword>
<dbReference type="InterPro" id="IPR012349">
    <property type="entry name" value="Split_barrel_FMN-bd"/>
</dbReference>
<dbReference type="InterPro" id="IPR024747">
    <property type="entry name" value="Pyridox_Oxase-rel"/>
</dbReference>
<evidence type="ECO:0000313" key="2">
    <source>
        <dbReference type="Proteomes" id="UP000244450"/>
    </source>
</evidence>
<dbReference type="EMBL" id="QCYK01000003">
    <property type="protein sequence ID" value="PUZ22595.1"/>
    <property type="molecule type" value="Genomic_DNA"/>
</dbReference>
<dbReference type="Gene3D" id="2.30.110.10">
    <property type="entry name" value="Electron Transport, Fmn-binding Protein, Chain A"/>
    <property type="match status" value="1"/>
</dbReference>
<name>A0A2T7BBY9_9BACT</name>
<accession>A0A2T7BBY9</accession>
<protein>
    <submittedName>
        <fullName evidence="1">Pyridoxamine 5'-phosphate oxidase</fullName>
    </submittedName>
</protein>
<dbReference type="OrthoDB" id="9794935at2"/>
<sequence length="158" mass="18600">MLGILTDQEIEDVLLRNVTGRIGCNDGQRTYVVPVSYVYNNKYVIAHSREGLKIDIMRKHPRVCFEVDEMQDLANWRSVIAWGQYEEVTDERERYYAMKFLVSRLLHLQVSETARLPHEAGDDLTHDQRPDVLRPIVYRIRIEERTGRFEKPDQIPGK</sequence>
<reference evidence="1 2" key="1">
    <citation type="submission" date="2018-04" db="EMBL/GenBank/DDBJ databases">
        <title>Chitinophaga fuyangensis sp. nov., isolated from soil in a chemical factory.</title>
        <authorList>
            <person name="Chen K."/>
        </authorList>
    </citation>
    <scope>NUCLEOTIDE SEQUENCE [LARGE SCALE GENOMIC DNA]</scope>
    <source>
        <strain evidence="1 2">LY-1</strain>
    </source>
</reference>
<dbReference type="Pfam" id="PF12900">
    <property type="entry name" value="Pyridox_ox_2"/>
    <property type="match status" value="1"/>
</dbReference>
<organism evidence="1 2">
    <name type="scientific">Chitinophaga parva</name>
    <dbReference type="NCBI Taxonomy" id="2169414"/>
    <lineage>
        <taxon>Bacteria</taxon>
        <taxon>Pseudomonadati</taxon>
        <taxon>Bacteroidota</taxon>
        <taxon>Chitinophagia</taxon>
        <taxon>Chitinophagales</taxon>
        <taxon>Chitinophagaceae</taxon>
        <taxon>Chitinophaga</taxon>
    </lineage>
</organism>
<dbReference type="SUPFAM" id="SSF50475">
    <property type="entry name" value="FMN-binding split barrel"/>
    <property type="match status" value="1"/>
</dbReference>
<dbReference type="PANTHER" id="PTHR34071">
    <property type="entry name" value="5-NITROIMIDAZOLE ANTIBIOTICS RESISTANCE PROTEIN, NIMA-FAMILY-RELATED PROTEIN-RELATED"/>
    <property type="match status" value="1"/>
</dbReference>